<dbReference type="InterPro" id="IPR023214">
    <property type="entry name" value="HAD_sf"/>
</dbReference>
<keyword evidence="2" id="KW-1185">Reference proteome</keyword>
<comment type="caution">
    <text evidence="1">The sequence shown here is derived from an EMBL/GenBank/DDBJ whole genome shotgun (WGS) entry which is preliminary data.</text>
</comment>
<dbReference type="InterPro" id="IPR036412">
    <property type="entry name" value="HAD-like_sf"/>
</dbReference>
<dbReference type="SUPFAM" id="SSF56784">
    <property type="entry name" value="HAD-like"/>
    <property type="match status" value="1"/>
</dbReference>
<organism evidence="1 2">
    <name type="scientific">Cirrhinus mrigala</name>
    <name type="common">Mrigala</name>
    <dbReference type="NCBI Taxonomy" id="683832"/>
    <lineage>
        <taxon>Eukaryota</taxon>
        <taxon>Metazoa</taxon>
        <taxon>Chordata</taxon>
        <taxon>Craniata</taxon>
        <taxon>Vertebrata</taxon>
        <taxon>Euteleostomi</taxon>
        <taxon>Actinopterygii</taxon>
        <taxon>Neopterygii</taxon>
        <taxon>Teleostei</taxon>
        <taxon>Ostariophysi</taxon>
        <taxon>Cypriniformes</taxon>
        <taxon>Cyprinidae</taxon>
        <taxon>Labeoninae</taxon>
        <taxon>Labeonini</taxon>
        <taxon>Cirrhinus</taxon>
    </lineage>
</organism>
<dbReference type="Gene3D" id="3.40.50.1000">
    <property type="entry name" value="HAD superfamily/HAD-like"/>
    <property type="match status" value="1"/>
</dbReference>
<feature type="non-terminal residue" evidence="1">
    <location>
        <position position="1"/>
    </location>
</feature>
<protein>
    <recommendedName>
        <fullName evidence="3">Phospholipid-transporting ATPase</fullName>
    </recommendedName>
</protein>
<accession>A0ABD0PF06</accession>
<dbReference type="PANTHER" id="PTHR24092:SF46">
    <property type="entry name" value="PHOSPHOLIPID-TRANSPORTING ATPASE ID"/>
    <property type="match status" value="1"/>
</dbReference>
<evidence type="ECO:0008006" key="3">
    <source>
        <dbReference type="Google" id="ProtNLM"/>
    </source>
</evidence>
<feature type="non-terminal residue" evidence="1">
    <location>
        <position position="127"/>
    </location>
</feature>
<dbReference type="PANTHER" id="PTHR24092">
    <property type="entry name" value="PROBABLE PHOSPHOLIPID-TRANSPORTING ATPASE"/>
    <property type="match status" value="1"/>
</dbReference>
<proteinExistence type="predicted"/>
<evidence type="ECO:0000313" key="1">
    <source>
        <dbReference type="EMBL" id="KAL0172241.1"/>
    </source>
</evidence>
<dbReference type="Proteomes" id="UP001529510">
    <property type="component" value="Unassembled WGS sequence"/>
</dbReference>
<gene>
    <name evidence="1" type="ORF">M9458_032552</name>
</gene>
<dbReference type="Pfam" id="PF13246">
    <property type="entry name" value="Cation_ATPase"/>
    <property type="match status" value="1"/>
</dbReference>
<dbReference type="EMBL" id="JAMKFB020000016">
    <property type="protein sequence ID" value="KAL0172241.1"/>
    <property type="molecule type" value="Genomic_DNA"/>
</dbReference>
<dbReference type="AlphaFoldDB" id="A0ABD0PF06"/>
<dbReference type="SUPFAM" id="SSF81660">
    <property type="entry name" value="Metal cation-transporting ATPase, ATP-binding domain N"/>
    <property type="match status" value="1"/>
</dbReference>
<dbReference type="Gene3D" id="3.40.1110.10">
    <property type="entry name" value="Calcium-transporting ATPase, cytoplasmic domain N"/>
    <property type="match status" value="1"/>
</dbReference>
<name>A0ABD0PF06_CIRMR</name>
<evidence type="ECO:0000313" key="2">
    <source>
        <dbReference type="Proteomes" id="UP001529510"/>
    </source>
</evidence>
<reference evidence="1 2" key="1">
    <citation type="submission" date="2024-05" db="EMBL/GenBank/DDBJ databases">
        <title>Genome sequencing and assembly of Indian major carp, Cirrhinus mrigala (Hamilton, 1822).</title>
        <authorList>
            <person name="Mohindra V."/>
            <person name="Chowdhury L.M."/>
            <person name="Lal K."/>
            <person name="Jena J.K."/>
        </authorList>
    </citation>
    <scope>NUCLEOTIDE SEQUENCE [LARGE SCALE GENOMIC DNA]</scope>
    <source>
        <strain evidence="1">CM1030</strain>
        <tissue evidence="1">Blood</tissue>
    </source>
</reference>
<sequence>EYAGDGLRTLAVAYRDLSEEQWEEWSERFRGADKATDCRDDRLAAAYEEIEQDMMLLGATAIEDKLQEGVPETIAILSLANIKIWVLTGDKQETAVNIGYSCKMLTDDMTEIFIVNGHTVQSVREEL</sequence>
<dbReference type="InterPro" id="IPR023299">
    <property type="entry name" value="ATPase_P-typ_cyto_dom_N"/>
</dbReference>